<protein>
    <submittedName>
        <fullName evidence="3">Uncharacterized protein</fullName>
    </submittedName>
</protein>
<feature type="transmembrane region" description="Helical" evidence="2">
    <location>
        <begin position="120"/>
        <end position="140"/>
    </location>
</feature>
<keyword evidence="2" id="KW-1133">Transmembrane helix</keyword>
<dbReference type="AlphaFoldDB" id="A0A8R7PSC3"/>
<reference evidence="3" key="2">
    <citation type="submission" date="2018-03" db="EMBL/GenBank/DDBJ databases">
        <title>The Triticum urartu genome reveals the dynamic nature of wheat genome evolution.</title>
        <authorList>
            <person name="Ling H."/>
            <person name="Ma B."/>
            <person name="Shi X."/>
            <person name="Liu H."/>
            <person name="Dong L."/>
            <person name="Sun H."/>
            <person name="Cao Y."/>
            <person name="Gao Q."/>
            <person name="Zheng S."/>
            <person name="Li Y."/>
            <person name="Yu Y."/>
            <person name="Du H."/>
            <person name="Qi M."/>
            <person name="Li Y."/>
            <person name="Yu H."/>
            <person name="Cui Y."/>
            <person name="Wang N."/>
            <person name="Chen C."/>
            <person name="Wu H."/>
            <person name="Zhao Y."/>
            <person name="Zhang J."/>
            <person name="Li Y."/>
            <person name="Zhou W."/>
            <person name="Zhang B."/>
            <person name="Hu W."/>
            <person name="Eijk M."/>
            <person name="Tang J."/>
            <person name="Witsenboer H."/>
            <person name="Zhao S."/>
            <person name="Li Z."/>
            <person name="Zhang A."/>
            <person name="Wang D."/>
            <person name="Liang C."/>
        </authorList>
    </citation>
    <scope>NUCLEOTIDE SEQUENCE [LARGE SCALE GENOMIC DNA]</scope>
    <source>
        <strain evidence="3">cv. G1812</strain>
    </source>
</reference>
<sequence>MSSALSAARARCRCCRRRRRTTTTALHLRRPTPVCPTARHRQGDTSRSAARGREKGACTRRTPGSCRPARRPGMGAAPSTSRYVRLRRWRFYGPFGDRSAAVARPSSPLRVATEGRRRAGVPWISCVCIHLVIILTGHMFCSSCNASSFFFFCFSHFCCYRTFTCNKLVANQWN</sequence>
<reference evidence="3" key="3">
    <citation type="submission" date="2022-06" db="UniProtKB">
        <authorList>
            <consortium name="EnsemblPlants"/>
        </authorList>
    </citation>
    <scope>IDENTIFICATION</scope>
</reference>
<keyword evidence="4" id="KW-1185">Reference proteome</keyword>
<evidence type="ECO:0000313" key="4">
    <source>
        <dbReference type="Proteomes" id="UP000015106"/>
    </source>
</evidence>
<feature type="region of interest" description="Disordered" evidence="1">
    <location>
        <begin position="34"/>
        <end position="57"/>
    </location>
</feature>
<accession>A0A8R7PSC3</accession>
<dbReference type="Proteomes" id="UP000015106">
    <property type="component" value="Chromosome 3"/>
</dbReference>
<evidence type="ECO:0000256" key="2">
    <source>
        <dbReference type="SAM" id="Phobius"/>
    </source>
</evidence>
<evidence type="ECO:0000256" key="1">
    <source>
        <dbReference type="SAM" id="MobiDB-lite"/>
    </source>
</evidence>
<keyword evidence="2" id="KW-0472">Membrane</keyword>
<name>A0A8R7PSC3_TRIUA</name>
<dbReference type="EnsemblPlants" id="TuG1812G0300002751.01.T01">
    <property type="protein sequence ID" value="TuG1812G0300002751.01.T01.cds407087"/>
    <property type="gene ID" value="TuG1812G0300002751.01"/>
</dbReference>
<organism evidence="3 4">
    <name type="scientific">Triticum urartu</name>
    <name type="common">Red wild einkorn</name>
    <name type="synonym">Crithodium urartu</name>
    <dbReference type="NCBI Taxonomy" id="4572"/>
    <lineage>
        <taxon>Eukaryota</taxon>
        <taxon>Viridiplantae</taxon>
        <taxon>Streptophyta</taxon>
        <taxon>Embryophyta</taxon>
        <taxon>Tracheophyta</taxon>
        <taxon>Spermatophyta</taxon>
        <taxon>Magnoliopsida</taxon>
        <taxon>Liliopsida</taxon>
        <taxon>Poales</taxon>
        <taxon>Poaceae</taxon>
        <taxon>BOP clade</taxon>
        <taxon>Pooideae</taxon>
        <taxon>Triticodae</taxon>
        <taxon>Triticeae</taxon>
        <taxon>Triticinae</taxon>
        <taxon>Triticum</taxon>
    </lineage>
</organism>
<proteinExistence type="predicted"/>
<evidence type="ECO:0000313" key="3">
    <source>
        <dbReference type="EnsemblPlants" id="TuG1812G0300002751.01.T01.cds407087"/>
    </source>
</evidence>
<keyword evidence="2" id="KW-0812">Transmembrane</keyword>
<dbReference type="Gramene" id="TuG1812G0300002751.01.T01">
    <property type="protein sequence ID" value="TuG1812G0300002751.01.T01.cds407087"/>
    <property type="gene ID" value="TuG1812G0300002751.01"/>
</dbReference>
<reference evidence="4" key="1">
    <citation type="journal article" date="2013" name="Nature">
        <title>Draft genome of the wheat A-genome progenitor Triticum urartu.</title>
        <authorList>
            <person name="Ling H.Q."/>
            <person name="Zhao S."/>
            <person name="Liu D."/>
            <person name="Wang J."/>
            <person name="Sun H."/>
            <person name="Zhang C."/>
            <person name="Fan H."/>
            <person name="Li D."/>
            <person name="Dong L."/>
            <person name="Tao Y."/>
            <person name="Gao C."/>
            <person name="Wu H."/>
            <person name="Li Y."/>
            <person name="Cui Y."/>
            <person name="Guo X."/>
            <person name="Zheng S."/>
            <person name="Wang B."/>
            <person name="Yu K."/>
            <person name="Liang Q."/>
            <person name="Yang W."/>
            <person name="Lou X."/>
            <person name="Chen J."/>
            <person name="Feng M."/>
            <person name="Jian J."/>
            <person name="Zhang X."/>
            <person name="Luo G."/>
            <person name="Jiang Y."/>
            <person name="Liu J."/>
            <person name="Wang Z."/>
            <person name="Sha Y."/>
            <person name="Zhang B."/>
            <person name="Wu H."/>
            <person name="Tang D."/>
            <person name="Shen Q."/>
            <person name="Xue P."/>
            <person name="Zou S."/>
            <person name="Wang X."/>
            <person name="Liu X."/>
            <person name="Wang F."/>
            <person name="Yang Y."/>
            <person name="An X."/>
            <person name="Dong Z."/>
            <person name="Zhang K."/>
            <person name="Zhang X."/>
            <person name="Luo M.C."/>
            <person name="Dvorak J."/>
            <person name="Tong Y."/>
            <person name="Wang J."/>
            <person name="Yang H."/>
            <person name="Li Z."/>
            <person name="Wang D."/>
            <person name="Zhang A."/>
            <person name="Wang J."/>
        </authorList>
    </citation>
    <scope>NUCLEOTIDE SEQUENCE</scope>
    <source>
        <strain evidence="4">cv. G1812</strain>
    </source>
</reference>